<evidence type="ECO:0000313" key="3">
    <source>
        <dbReference type="EMBL" id="NIA71105.1"/>
    </source>
</evidence>
<dbReference type="RefSeq" id="WP_167228380.1">
    <property type="nucleotide sequence ID" value="NZ_JAAQPH010000018.1"/>
</dbReference>
<dbReference type="CDD" id="cd00090">
    <property type="entry name" value="HTH_ARSR"/>
    <property type="match status" value="1"/>
</dbReference>
<dbReference type="GO" id="GO:0003700">
    <property type="term" value="F:DNA-binding transcription factor activity"/>
    <property type="evidence" value="ECO:0007669"/>
    <property type="project" value="InterPro"/>
</dbReference>
<dbReference type="PANTHER" id="PTHR38600:SF2">
    <property type="entry name" value="SLL0088 PROTEIN"/>
    <property type="match status" value="1"/>
</dbReference>
<evidence type="ECO:0000313" key="4">
    <source>
        <dbReference type="Proteomes" id="UP000761264"/>
    </source>
</evidence>
<sequence length="127" mass="14569">MTTNQLDRTLSALADPTRRAILAQLTSGERTVTELAEPFEMTMPAVTKHIKVLEKAGLVERSRDAQKRPCRLRAAPLKEVSDWIEEYRQSWEESLDRLGGYLQELQSTGRGHGRKEHIGSRKNKRRK</sequence>
<dbReference type="InterPro" id="IPR011991">
    <property type="entry name" value="ArsR-like_HTH"/>
</dbReference>
<evidence type="ECO:0000259" key="2">
    <source>
        <dbReference type="PROSITE" id="PS50987"/>
    </source>
</evidence>
<name>A0A967F118_9PROT</name>
<dbReference type="Gene3D" id="1.10.10.10">
    <property type="entry name" value="Winged helix-like DNA-binding domain superfamily/Winged helix DNA-binding domain"/>
    <property type="match status" value="1"/>
</dbReference>
<keyword evidence="4" id="KW-1185">Reference proteome</keyword>
<dbReference type="NCBIfam" id="NF033788">
    <property type="entry name" value="HTH_metalloreg"/>
    <property type="match status" value="1"/>
</dbReference>
<gene>
    <name evidence="3" type="ORF">HBA54_21125</name>
</gene>
<dbReference type="SUPFAM" id="SSF46785">
    <property type="entry name" value="Winged helix' DNA-binding domain"/>
    <property type="match status" value="1"/>
</dbReference>
<dbReference type="PRINTS" id="PR00778">
    <property type="entry name" value="HTHARSR"/>
</dbReference>
<comment type="caution">
    <text evidence="3">The sequence shown here is derived from an EMBL/GenBank/DDBJ whole genome shotgun (WGS) entry which is preliminary data.</text>
</comment>
<reference evidence="3" key="1">
    <citation type="submission" date="2020-03" db="EMBL/GenBank/DDBJ databases">
        <title>Genome of Pelagibius litoralis DSM 21314T.</title>
        <authorList>
            <person name="Wang G."/>
        </authorList>
    </citation>
    <scope>NUCLEOTIDE SEQUENCE</scope>
    <source>
        <strain evidence="3">DSM 21314</strain>
    </source>
</reference>
<proteinExistence type="predicted"/>
<dbReference type="PANTHER" id="PTHR38600">
    <property type="entry name" value="TRANSCRIPTIONAL REGULATORY PROTEIN"/>
    <property type="match status" value="1"/>
</dbReference>
<evidence type="ECO:0000256" key="1">
    <source>
        <dbReference type="SAM" id="MobiDB-lite"/>
    </source>
</evidence>
<feature type="region of interest" description="Disordered" evidence="1">
    <location>
        <begin position="104"/>
        <end position="127"/>
    </location>
</feature>
<dbReference type="AlphaFoldDB" id="A0A967F118"/>
<dbReference type="SMART" id="SM00418">
    <property type="entry name" value="HTH_ARSR"/>
    <property type="match status" value="1"/>
</dbReference>
<feature type="domain" description="HTH arsR-type" evidence="2">
    <location>
        <begin position="1"/>
        <end position="92"/>
    </location>
</feature>
<dbReference type="PROSITE" id="PS50987">
    <property type="entry name" value="HTH_ARSR_2"/>
    <property type="match status" value="1"/>
</dbReference>
<organism evidence="3 4">
    <name type="scientific">Pelagibius litoralis</name>
    <dbReference type="NCBI Taxonomy" id="374515"/>
    <lineage>
        <taxon>Bacteria</taxon>
        <taxon>Pseudomonadati</taxon>
        <taxon>Pseudomonadota</taxon>
        <taxon>Alphaproteobacteria</taxon>
        <taxon>Rhodospirillales</taxon>
        <taxon>Rhodovibrionaceae</taxon>
        <taxon>Pelagibius</taxon>
    </lineage>
</organism>
<dbReference type="EMBL" id="JAAQPH010000018">
    <property type="protein sequence ID" value="NIA71105.1"/>
    <property type="molecule type" value="Genomic_DNA"/>
</dbReference>
<dbReference type="InterPro" id="IPR001845">
    <property type="entry name" value="HTH_ArsR_DNA-bd_dom"/>
</dbReference>
<feature type="compositionally biased region" description="Basic residues" evidence="1">
    <location>
        <begin position="111"/>
        <end position="127"/>
    </location>
</feature>
<dbReference type="InterPro" id="IPR036388">
    <property type="entry name" value="WH-like_DNA-bd_sf"/>
</dbReference>
<protein>
    <submittedName>
        <fullName evidence="3">Winged helix-turn-helix transcriptional regulator</fullName>
    </submittedName>
</protein>
<dbReference type="Proteomes" id="UP000761264">
    <property type="component" value="Unassembled WGS sequence"/>
</dbReference>
<dbReference type="Pfam" id="PF12840">
    <property type="entry name" value="HTH_20"/>
    <property type="match status" value="1"/>
</dbReference>
<dbReference type="InterPro" id="IPR036390">
    <property type="entry name" value="WH_DNA-bd_sf"/>
</dbReference>
<accession>A0A967F118</accession>